<reference evidence="2 3" key="1">
    <citation type="submission" date="2018-06" db="EMBL/GenBank/DDBJ databases">
        <title>Genomic Encyclopedia of Archaeal and Bacterial Type Strains, Phase II (KMG-II): from individual species to whole genera.</title>
        <authorList>
            <person name="Goeker M."/>
        </authorList>
    </citation>
    <scope>NUCLEOTIDE SEQUENCE [LARGE SCALE GENOMIC DNA]</scope>
    <source>
        <strain evidence="2 3">DSM 21851</strain>
    </source>
</reference>
<evidence type="ECO:0000313" key="2">
    <source>
        <dbReference type="EMBL" id="RAJ89913.1"/>
    </source>
</evidence>
<keyword evidence="3" id="KW-1185">Reference proteome</keyword>
<accession>A0A327WJE0</accession>
<dbReference type="EMBL" id="QLMC01000018">
    <property type="protein sequence ID" value="RAJ89913.1"/>
    <property type="molecule type" value="Genomic_DNA"/>
</dbReference>
<organism evidence="2 3">
    <name type="scientific">Larkinella arboricola</name>
    <dbReference type="NCBI Taxonomy" id="643671"/>
    <lineage>
        <taxon>Bacteria</taxon>
        <taxon>Pseudomonadati</taxon>
        <taxon>Bacteroidota</taxon>
        <taxon>Cytophagia</taxon>
        <taxon>Cytophagales</taxon>
        <taxon>Spirosomataceae</taxon>
        <taxon>Larkinella</taxon>
    </lineage>
</organism>
<evidence type="ECO:0000313" key="3">
    <source>
        <dbReference type="Proteomes" id="UP000248790"/>
    </source>
</evidence>
<evidence type="ECO:0008006" key="4">
    <source>
        <dbReference type="Google" id="ProtNLM"/>
    </source>
</evidence>
<dbReference type="AlphaFoldDB" id="A0A327WJE0"/>
<keyword evidence="1" id="KW-0175">Coiled coil</keyword>
<evidence type="ECO:0000256" key="1">
    <source>
        <dbReference type="SAM" id="Coils"/>
    </source>
</evidence>
<proteinExistence type="predicted"/>
<feature type="coiled-coil region" evidence="1">
    <location>
        <begin position="323"/>
        <end position="364"/>
    </location>
</feature>
<protein>
    <recommendedName>
        <fullName evidence="4">AAA domain-containing protein</fullName>
    </recommendedName>
</protein>
<gene>
    <name evidence="2" type="ORF">LX87_05602</name>
</gene>
<name>A0A327WJE0_LARAB</name>
<dbReference type="Proteomes" id="UP000248790">
    <property type="component" value="Unassembled WGS sequence"/>
</dbReference>
<comment type="caution">
    <text evidence="2">The sequence shown here is derived from an EMBL/GenBank/DDBJ whole genome shotgun (WGS) entry which is preliminary data.</text>
</comment>
<sequence>MPSLKFNQLLVLSNSTKSGNVFNFSNRLNLITAVDNSVGKSTLIKLLSWGMGCEPFLDTTWKSFDCKVIVKFTVGVVQYQVMRYDNIMHLKEGDKPFVKYTKITGDYTKRFAEIVSFKAFLVKRGTVLLETPPPAYYFLPFYIDQKKSWANFWDHFDNLAQYADFKTDMLNYHIGLYTTEYFELLQAIYNEQVIRKGIQTEIDKMDTTIEVVNSYIPAITTTLNESEFEKITDEIRIELSELSIEQEKLFDRLAKYESEKAYYEHQKAIANSIVADLESDYKFSVENLPTDEIECPLCGTIHENSVFNRASILTDKLQAESQLQTIENTLSKIDNGLRNAKRELDKVRNKIREINEKYIIEEENTTIQLVDIIDSFASTSIQKKVVEDRNIKLVDRSESEKRIKKLNDQKKDIITQEHKDLINETFFNHFSYYVQLLEAEGINLSEVKSPSHFNKLFNEGGAAEGIRAALAFYIAIYTMSAQFCDQVIPALLIDTPNQQEQSEKNYDKVMEFLMKEIPQDRQIILAAMENPQLKSFKDNSNVITLNGKKILSEDKYSDVKKEFDLIEPSLN</sequence>